<dbReference type="InterPro" id="IPR045340">
    <property type="entry name" value="DUF6533"/>
</dbReference>
<feature type="domain" description="DUF6533" evidence="1">
    <location>
        <begin position="23"/>
        <end position="65"/>
    </location>
</feature>
<evidence type="ECO:0000313" key="2">
    <source>
        <dbReference type="EMBL" id="KAF9816597.1"/>
    </source>
</evidence>
<evidence type="ECO:0000259" key="1">
    <source>
        <dbReference type="Pfam" id="PF20151"/>
    </source>
</evidence>
<sequence>MNATGPNVVAFTQLTITTEFHSCAAFSCLLYDFVLSMDDEITLIWRSADTIPKFLYFVSRYLGLAVQAFHAVSCIVSDHSTLYPSFINEVAPGEIAAVFAMDITAFPQFYHLAIHYPSDWPVRGCFYPEVLSFFKISRLRRIDHAGFLFWASKVGSHSSTVYHRATCLEHFPRGLGRYLGIRYTLLFGQSSVRDAASPLDLTMGRRARISCSTSDHWPQNVVLRK</sequence>
<comment type="caution">
    <text evidence="2">The sequence shown here is derived from an EMBL/GenBank/DDBJ whole genome shotgun (WGS) entry which is preliminary data.</text>
</comment>
<name>A0A8H7P4M0_9APHY</name>
<dbReference type="AlphaFoldDB" id="A0A8H7P4M0"/>
<reference evidence="2" key="1">
    <citation type="submission" date="2020-11" db="EMBL/GenBank/DDBJ databases">
        <authorList>
            <person name="Koelle M."/>
            <person name="Horta M.A.C."/>
            <person name="Nowrousian M."/>
            <person name="Ohm R.A."/>
            <person name="Benz P."/>
            <person name="Pilgard A."/>
        </authorList>
    </citation>
    <scope>NUCLEOTIDE SEQUENCE</scope>
    <source>
        <strain evidence="2">FPRL280</strain>
    </source>
</reference>
<accession>A0A8H7P4M0</accession>
<gene>
    <name evidence="2" type="ORF">IEO21_03998</name>
</gene>
<evidence type="ECO:0000313" key="3">
    <source>
        <dbReference type="Proteomes" id="UP000639403"/>
    </source>
</evidence>
<protein>
    <recommendedName>
        <fullName evidence="1">DUF6533 domain-containing protein</fullName>
    </recommendedName>
</protein>
<reference evidence="2" key="2">
    <citation type="journal article" name="Front. Microbiol.">
        <title>Degradative Capacity of Two Strains of Rhodonia placenta: From Phenotype to Genotype.</title>
        <authorList>
            <person name="Kolle M."/>
            <person name="Horta M.A.C."/>
            <person name="Nowrousian M."/>
            <person name="Ohm R.A."/>
            <person name="Benz J.P."/>
            <person name="Pilgard A."/>
        </authorList>
    </citation>
    <scope>NUCLEOTIDE SEQUENCE</scope>
    <source>
        <strain evidence="2">FPRL280</strain>
    </source>
</reference>
<proteinExistence type="predicted"/>
<organism evidence="2 3">
    <name type="scientific">Rhodonia placenta</name>
    <dbReference type="NCBI Taxonomy" id="104341"/>
    <lineage>
        <taxon>Eukaryota</taxon>
        <taxon>Fungi</taxon>
        <taxon>Dikarya</taxon>
        <taxon>Basidiomycota</taxon>
        <taxon>Agaricomycotina</taxon>
        <taxon>Agaricomycetes</taxon>
        <taxon>Polyporales</taxon>
        <taxon>Adustoporiaceae</taxon>
        <taxon>Rhodonia</taxon>
    </lineage>
</organism>
<dbReference type="Proteomes" id="UP000639403">
    <property type="component" value="Unassembled WGS sequence"/>
</dbReference>
<dbReference type="EMBL" id="JADOXO010000055">
    <property type="protein sequence ID" value="KAF9816597.1"/>
    <property type="molecule type" value="Genomic_DNA"/>
</dbReference>
<dbReference type="Pfam" id="PF20151">
    <property type="entry name" value="DUF6533"/>
    <property type="match status" value="1"/>
</dbReference>